<evidence type="ECO:0000313" key="4">
    <source>
        <dbReference type="Proteomes" id="UP001054846"/>
    </source>
</evidence>
<dbReference type="EMBL" id="CP063845">
    <property type="protein sequence ID" value="UFP93579.1"/>
    <property type="molecule type" value="Genomic_DNA"/>
</dbReference>
<dbReference type="Pfam" id="PF02452">
    <property type="entry name" value="PemK_toxin"/>
    <property type="match status" value="1"/>
</dbReference>
<keyword evidence="2" id="KW-1277">Toxin-antitoxin system</keyword>
<evidence type="ECO:0000313" key="3">
    <source>
        <dbReference type="EMBL" id="UFP93579.1"/>
    </source>
</evidence>
<accession>A0ABY3PJ04</accession>
<reference evidence="3 4" key="1">
    <citation type="journal article" date="2021" name="Genome Biol. Evol.">
        <title>Complete Genome Sequencing of a Novel Gloeobacter Species from a Waterfall Cave in Mexico.</title>
        <authorList>
            <person name="Saw J.H."/>
            <person name="Cardona T."/>
            <person name="Montejano G."/>
        </authorList>
    </citation>
    <scope>NUCLEOTIDE SEQUENCE [LARGE SCALE GENOMIC DNA]</scope>
    <source>
        <strain evidence="3">MG652769</strain>
    </source>
</reference>
<dbReference type="InterPro" id="IPR003477">
    <property type="entry name" value="PemK-like"/>
</dbReference>
<dbReference type="InterPro" id="IPR011067">
    <property type="entry name" value="Plasmid_toxin/cell-grow_inhib"/>
</dbReference>
<gene>
    <name evidence="3" type="ORF">ISF26_17575</name>
</gene>
<proteinExistence type="inferred from homology"/>
<evidence type="ECO:0000256" key="2">
    <source>
        <dbReference type="ARBA" id="ARBA00022649"/>
    </source>
</evidence>
<comment type="similarity">
    <text evidence="1">Belongs to the PemK/MazF family.</text>
</comment>
<keyword evidence="4" id="KW-1185">Reference proteome</keyword>
<organism evidence="3 4">
    <name type="scientific">Gloeobacter morelensis MG652769</name>
    <dbReference type="NCBI Taxonomy" id="2781736"/>
    <lineage>
        <taxon>Bacteria</taxon>
        <taxon>Bacillati</taxon>
        <taxon>Cyanobacteriota</taxon>
        <taxon>Cyanophyceae</taxon>
        <taxon>Gloeobacterales</taxon>
        <taxon>Gloeobacteraceae</taxon>
        <taxon>Gloeobacter</taxon>
        <taxon>Gloeobacter morelensis</taxon>
    </lineage>
</organism>
<name>A0ABY3PJ04_9CYAN</name>
<evidence type="ECO:0000256" key="1">
    <source>
        <dbReference type="ARBA" id="ARBA00007521"/>
    </source>
</evidence>
<sequence>MMLVKGDVVLVPFPFTDLTQTKIRPAVVLWSSPSNMDTLLCFVTSQLSVPALPSDVLIEETEPEFASTGLRVSSRIRTLRMMSLDRGLVLRRLGTLGPQTLQQVNIVLKQALQL</sequence>
<dbReference type="SUPFAM" id="SSF50118">
    <property type="entry name" value="Cell growth inhibitor/plasmid maintenance toxic component"/>
    <property type="match status" value="1"/>
</dbReference>
<protein>
    <submittedName>
        <fullName evidence="3">Type II toxin-antitoxin system PemK/MazF family toxin</fullName>
    </submittedName>
</protein>
<dbReference type="Gene3D" id="2.30.30.110">
    <property type="match status" value="1"/>
</dbReference>
<dbReference type="Proteomes" id="UP001054846">
    <property type="component" value="Chromosome"/>
</dbReference>